<evidence type="ECO:0000313" key="2">
    <source>
        <dbReference type="Proteomes" id="UP000016932"/>
    </source>
</evidence>
<protein>
    <submittedName>
        <fullName evidence="1">Uncharacterized protein</fullName>
    </submittedName>
</protein>
<dbReference type="RefSeq" id="XP_007930911.1">
    <property type="nucleotide sequence ID" value="XM_007932720.1"/>
</dbReference>
<dbReference type="AlphaFoldDB" id="M3AM67"/>
<dbReference type="KEGG" id="pfj:MYCFIDRAFT_178686"/>
<reference evidence="1 2" key="1">
    <citation type="journal article" date="2012" name="PLoS Pathog.">
        <title>Diverse lifestyles and strategies of plant pathogenesis encoded in the genomes of eighteen Dothideomycetes fungi.</title>
        <authorList>
            <person name="Ohm R.A."/>
            <person name="Feau N."/>
            <person name="Henrissat B."/>
            <person name="Schoch C.L."/>
            <person name="Horwitz B.A."/>
            <person name="Barry K.W."/>
            <person name="Condon B.J."/>
            <person name="Copeland A.C."/>
            <person name="Dhillon B."/>
            <person name="Glaser F."/>
            <person name="Hesse C.N."/>
            <person name="Kosti I."/>
            <person name="LaButti K."/>
            <person name="Lindquist E.A."/>
            <person name="Lucas S."/>
            <person name="Salamov A.A."/>
            <person name="Bradshaw R.E."/>
            <person name="Ciuffetti L."/>
            <person name="Hamelin R.C."/>
            <person name="Kema G.H.J."/>
            <person name="Lawrence C."/>
            <person name="Scott J.A."/>
            <person name="Spatafora J.W."/>
            <person name="Turgeon B.G."/>
            <person name="de Wit P.J.G.M."/>
            <person name="Zhong S."/>
            <person name="Goodwin S.B."/>
            <person name="Grigoriev I.V."/>
        </authorList>
    </citation>
    <scope>NUCLEOTIDE SEQUENCE [LARGE SCALE GENOMIC DNA]</scope>
    <source>
        <strain evidence="1 2">CIRAD86</strain>
    </source>
</reference>
<dbReference type="GeneID" id="19333978"/>
<dbReference type="VEuPathDB" id="FungiDB:MYCFIDRAFT_178686"/>
<dbReference type="Proteomes" id="UP000016932">
    <property type="component" value="Unassembled WGS sequence"/>
</dbReference>
<keyword evidence="2" id="KW-1185">Reference proteome</keyword>
<gene>
    <name evidence="1" type="ORF">MYCFIDRAFT_178686</name>
</gene>
<sequence>MPQERGPPRINTLACQPHPVGENGEAVVCDASCSHIKPQFIRSEFGFLLRTAGGVKDSLHVSQPRYYVLHGRPGFAPYADHLNGRGEVSQPVFHENMTISKPDDTMIIFPPSRKPRPPVLDLFVGRSLTVDHSHLAVSLHEDLLRIDVHCSVFFFGSHETSLSEHHRQRA</sequence>
<name>M3AM67_PSEFD</name>
<proteinExistence type="predicted"/>
<dbReference type="EMBL" id="KB446563">
    <property type="protein sequence ID" value="EME78557.1"/>
    <property type="molecule type" value="Genomic_DNA"/>
</dbReference>
<accession>M3AM67</accession>
<organism evidence="1 2">
    <name type="scientific">Pseudocercospora fijiensis (strain CIRAD86)</name>
    <name type="common">Black leaf streak disease fungus</name>
    <name type="synonym">Mycosphaerella fijiensis</name>
    <dbReference type="NCBI Taxonomy" id="383855"/>
    <lineage>
        <taxon>Eukaryota</taxon>
        <taxon>Fungi</taxon>
        <taxon>Dikarya</taxon>
        <taxon>Ascomycota</taxon>
        <taxon>Pezizomycotina</taxon>
        <taxon>Dothideomycetes</taxon>
        <taxon>Dothideomycetidae</taxon>
        <taxon>Mycosphaerellales</taxon>
        <taxon>Mycosphaerellaceae</taxon>
        <taxon>Pseudocercospora</taxon>
    </lineage>
</organism>
<evidence type="ECO:0000313" key="1">
    <source>
        <dbReference type="EMBL" id="EME78557.1"/>
    </source>
</evidence>
<dbReference type="HOGENOM" id="CLU_1571328_0_0_1"/>